<evidence type="ECO:0000256" key="1">
    <source>
        <dbReference type="ARBA" id="ARBA00001936"/>
    </source>
</evidence>
<evidence type="ECO:0000256" key="9">
    <source>
        <dbReference type="SAM" id="Phobius"/>
    </source>
</evidence>
<dbReference type="GO" id="GO:0004519">
    <property type="term" value="F:endonuclease activity"/>
    <property type="evidence" value="ECO:0007669"/>
    <property type="project" value="UniProtKB-KW"/>
</dbReference>
<dbReference type="GO" id="GO:0046872">
    <property type="term" value="F:metal ion binding"/>
    <property type="evidence" value="ECO:0007669"/>
    <property type="project" value="UniProtKB-KW"/>
</dbReference>
<dbReference type="HOGENOM" id="CLU_060500_0_1_10"/>
<keyword evidence="7" id="KW-0460">Magnesium</keyword>
<gene>
    <name evidence="11" type="ORF">HMPREF0663_10289</name>
</gene>
<comment type="cofactor">
    <cofactor evidence="1">
        <name>Mn(2+)</name>
        <dbReference type="ChEBI" id="CHEBI:29035"/>
    </cofactor>
</comment>
<organism evidence="11 12">
    <name type="scientific">Hoylesella oralis ATCC 33269</name>
    <dbReference type="NCBI Taxonomy" id="873533"/>
    <lineage>
        <taxon>Bacteria</taxon>
        <taxon>Pseudomonadati</taxon>
        <taxon>Bacteroidota</taxon>
        <taxon>Bacteroidia</taxon>
        <taxon>Bacteroidales</taxon>
        <taxon>Prevotellaceae</taxon>
        <taxon>Hoylesella</taxon>
    </lineage>
</organism>
<evidence type="ECO:0000313" key="12">
    <source>
        <dbReference type="Proteomes" id="UP000005580"/>
    </source>
</evidence>
<dbReference type="SUPFAM" id="SSF56219">
    <property type="entry name" value="DNase I-like"/>
    <property type="match status" value="1"/>
</dbReference>
<keyword evidence="9" id="KW-1133">Transmembrane helix</keyword>
<keyword evidence="8" id="KW-0234">DNA repair</keyword>
<dbReference type="InterPro" id="IPR036691">
    <property type="entry name" value="Endo/exonu/phosph_ase_sf"/>
</dbReference>
<dbReference type="AlphaFoldDB" id="E7RMD9"/>
<dbReference type="EMBL" id="AEPE02000002">
    <property type="protein sequence ID" value="EFZ37920.1"/>
    <property type="molecule type" value="Genomic_DNA"/>
</dbReference>
<evidence type="ECO:0000259" key="10">
    <source>
        <dbReference type="Pfam" id="PF03372"/>
    </source>
</evidence>
<evidence type="ECO:0000256" key="4">
    <source>
        <dbReference type="ARBA" id="ARBA00022723"/>
    </source>
</evidence>
<feature type="transmembrane region" description="Helical" evidence="9">
    <location>
        <begin position="45"/>
        <end position="64"/>
    </location>
</feature>
<dbReference type="InterPro" id="IPR005135">
    <property type="entry name" value="Endo/exonuclease/phosphatase"/>
</dbReference>
<evidence type="ECO:0000256" key="8">
    <source>
        <dbReference type="ARBA" id="ARBA00023204"/>
    </source>
</evidence>
<dbReference type="InterPro" id="IPR051547">
    <property type="entry name" value="TDP2-like"/>
</dbReference>
<feature type="transmembrane region" description="Helical" evidence="9">
    <location>
        <begin position="7"/>
        <end position="25"/>
    </location>
</feature>
<evidence type="ECO:0000256" key="7">
    <source>
        <dbReference type="ARBA" id="ARBA00022842"/>
    </source>
</evidence>
<name>E7RMD9_9BACT</name>
<evidence type="ECO:0000256" key="6">
    <source>
        <dbReference type="ARBA" id="ARBA00022801"/>
    </source>
</evidence>
<comment type="cofactor">
    <cofactor evidence="2">
        <name>Mg(2+)</name>
        <dbReference type="ChEBI" id="CHEBI:18420"/>
    </cofactor>
</comment>
<dbReference type="RefSeq" id="WP_004368969.1">
    <property type="nucleotide sequence ID" value="NZ_GL833119.1"/>
</dbReference>
<dbReference type="PANTHER" id="PTHR15822">
    <property type="entry name" value="TRAF AND TNF RECEPTOR-ASSOCIATED PROTEIN"/>
    <property type="match status" value="1"/>
</dbReference>
<dbReference type="GO" id="GO:0004527">
    <property type="term" value="F:exonuclease activity"/>
    <property type="evidence" value="ECO:0007669"/>
    <property type="project" value="UniProtKB-KW"/>
</dbReference>
<dbReference type="Pfam" id="PF03372">
    <property type="entry name" value="Exo_endo_phos"/>
    <property type="match status" value="1"/>
</dbReference>
<feature type="domain" description="Endonuclease/exonuclease/phosphatase" evidence="10">
    <location>
        <begin position="103"/>
        <end position="348"/>
    </location>
</feature>
<dbReference type="PANTHER" id="PTHR15822:SF4">
    <property type="entry name" value="TYROSYL-DNA PHOSPHODIESTERASE 2"/>
    <property type="match status" value="1"/>
</dbReference>
<evidence type="ECO:0000256" key="3">
    <source>
        <dbReference type="ARBA" id="ARBA00022722"/>
    </source>
</evidence>
<keyword evidence="12" id="KW-1185">Reference proteome</keyword>
<accession>E7RMD9</accession>
<keyword evidence="3" id="KW-0540">Nuclease</keyword>
<keyword evidence="9" id="KW-0812">Transmembrane</keyword>
<keyword evidence="4" id="KW-0479">Metal-binding</keyword>
<dbReference type="GO" id="GO:0006281">
    <property type="term" value="P:DNA repair"/>
    <property type="evidence" value="ECO:0007669"/>
    <property type="project" value="UniProtKB-KW"/>
</dbReference>
<evidence type="ECO:0000313" key="11">
    <source>
        <dbReference type="EMBL" id="EFZ37920.1"/>
    </source>
</evidence>
<evidence type="ECO:0000256" key="5">
    <source>
        <dbReference type="ARBA" id="ARBA00022763"/>
    </source>
</evidence>
<keyword evidence="9" id="KW-0472">Membrane</keyword>
<dbReference type="Gene3D" id="3.60.10.10">
    <property type="entry name" value="Endonuclease/exonuclease/phosphatase"/>
    <property type="match status" value="1"/>
</dbReference>
<evidence type="ECO:0000256" key="2">
    <source>
        <dbReference type="ARBA" id="ARBA00001946"/>
    </source>
</evidence>
<feature type="transmembrane region" description="Helical" evidence="9">
    <location>
        <begin position="69"/>
        <end position="87"/>
    </location>
</feature>
<dbReference type="CDD" id="cd09084">
    <property type="entry name" value="EEP-2"/>
    <property type="match status" value="1"/>
</dbReference>
<dbReference type="eggNOG" id="COG3568">
    <property type="taxonomic scope" value="Bacteria"/>
</dbReference>
<protein>
    <submittedName>
        <fullName evidence="11">Endonuclease/exonuclease/phosphatase family protein</fullName>
    </submittedName>
</protein>
<dbReference type="STRING" id="28134.SAMN05444288_0567"/>
<dbReference type="Proteomes" id="UP000005580">
    <property type="component" value="Unassembled WGS sequence"/>
</dbReference>
<keyword evidence="5" id="KW-0227">DNA damage</keyword>
<keyword evidence="6" id="KW-0378">Hydrolase</keyword>
<comment type="caution">
    <text evidence="11">The sequence shown here is derived from an EMBL/GenBank/DDBJ whole genome shotgun (WGS) entry which is preliminary data.</text>
</comment>
<reference evidence="11" key="1">
    <citation type="submission" date="2011-01" db="EMBL/GenBank/DDBJ databases">
        <authorList>
            <person name="Muzny D."/>
            <person name="Qin X."/>
            <person name="Buhay C."/>
            <person name="Dugan-Rocha S."/>
            <person name="Ding Y."/>
            <person name="Chen G."/>
            <person name="Hawes A."/>
            <person name="Holder M."/>
            <person name="Jhangiani S."/>
            <person name="Johnson A."/>
            <person name="Khan Z."/>
            <person name="Li Z."/>
            <person name="Liu W."/>
            <person name="Liu X."/>
            <person name="Perez L."/>
            <person name="Shen H."/>
            <person name="Wang Q."/>
            <person name="Watt J."/>
            <person name="Xi L."/>
            <person name="Xin Y."/>
            <person name="Zhou J."/>
            <person name="Deng J."/>
            <person name="Jiang H."/>
            <person name="Liu Y."/>
            <person name="Qu J."/>
            <person name="Song X.-Z."/>
            <person name="Zhang L."/>
            <person name="Villasana D."/>
            <person name="Johnson A."/>
            <person name="Liu J."/>
            <person name="Liyanage D."/>
            <person name="Lorensuhewa L."/>
            <person name="Robinson T."/>
            <person name="Song A."/>
            <person name="Song B.-B."/>
            <person name="Dinh H."/>
            <person name="Thornton R."/>
            <person name="Coyle M."/>
            <person name="Francisco L."/>
            <person name="Jackson L."/>
            <person name="Javaid M."/>
            <person name="Korchina V."/>
            <person name="Kovar C."/>
            <person name="Mata R."/>
            <person name="Mathew T."/>
            <person name="Ngo R."/>
            <person name="Nguyen L."/>
            <person name="Nguyen N."/>
            <person name="Okwuonu G."/>
            <person name="Ongeri F."/>
            <person name="Pham C."/>
            <person name="Simmons D."/>
            <person name="Wilczek-Boney K."/>
            <person name="Hale W."/>
            <person name="Jakkamsetti A."/>
            <person name="Pham P."/>
            <person name="Ruth R."/>
            <person name="San Lucas F."/>
            <person name="Warren J."/>
            <person name="Zhang J."/>
            <person name="Zhao Z."/>
            <person name="Zhou C."/>
            <person name="Zhu D."/>
            <person name="Lee S."/>
            <person name="Bess C."/>
            <person name="Blankenburg K."/>
            <person name="Forbes L."/>
            <person name="Fu Q."/>
            <person name="Gubbala S."/>
            <person name="Hirani K."/>
            <person name="Jayaseelan J.C."/>
            <person name="Lara F."/>
            <person name="Munidasa M."/>
            <person name="Palculict T."/>
            <person name="Patil S."/>
            <person name="Pu L.-L."/>
            <person name="Saada N."/>
            <person name="Tang L."/>
            <person name="Weissenberger G."/>
            <person name="Zhu Y."/>
            <person name="Hemphill L."/>
            <person name="Shang Y."/>
            <person name="Youmans B."/>
            <person name="Ayvaz T."/>
            <person name="Ross M."/>
            <person name="Santibanez J."/>
            <person name="Aqrawi P."/>
            <person name="Gross S."/>
            <person name="Joshi V."/>
            <person name="Fowler G."/>
            <person name="Nazareth L."/>
            <person name="Reid J."/>
            <person name="Worley K."/>
            <person name="Petrosino J."/>
            <person name="Highlander S."/>
            <person name="Gibbs R."/>
        </authorList>
    </citation>
    <scope>NUCLEOTIDE SEQUENCE [LARGE SCALE GENOMIC DNA]</scope>
    <source>
        <strain evidence="11">ATCC 33269</strain>
    </source>
</reference>
<proteinExistence type="predicted"/>
<sequence length="361" mass="41214">MKGLKAFTLQMAIGANIATIVMMLFVGYADYLNPTAFPMLSNVGLSYPIFLIFNFCFLIFWLVFKRRKAFIPILGFVICYYPTRIYMPLNINRSVPPNAIKVLSYNVWMFSGWDETGKNNPTLQFIAEQNADIVCLQEAEGWGIYKAKADSVMNGLYQYADTSRRKDGGDVLAIYSKYPIIKKERIVYPSKTNHSAAFYLKINGDTVIVINNHFESIGLSPEDKTNFKEMVKGDMNAKCVEKESKKLIDKLAEASKRRAPQVDAVAQYIYEHKRMSMILCGDFNDGPLSYTRRIMAKSLTDCYVESGNGIGISYHHGGFYVRIDNIMCSNDWVPYGCKVDNRVKSSDHYPIYCWLKKRVKP</sequence>
<keyword evidence="11" id="KW-0255">Endonuclease</keyword>